<sequence length="96" mass="11668">REKYQIILDQLKEVELKEMHKAQRELEHKKRKVRTNIYAIYIHIHYKWWSNRSHSSMPHRVRIYMPLLRRNGKRGLKIVVLLGAFGCRLLCVICTK</sequence>
<reference evidence="1" key="1">
    <citation type="journal article" date="2006" name="Genetics">
        <title>dSno facilitates baboon signaling in the Drosophila brain by switching the affinity of Medea away from Mad and toward dSmad2.</title>
        <authorList>
            <person name="Takaesu N.T."/>
            <person name="Hyman-Walsh C."/>
            <person name="Ye Y."/>
            <person name="Wisotzkey R.G."/>
            <person name="Stinchfield M.J."/>
            <person name="O'connor M.B."/>
            <person name="Wotton D."/>
            <person name="Newfeld S.J."/>
        </authorList>
    </citation>
    <scope>NUCLEOTIDE SEQUENCE</scope>
</reference>
<dbReference type="GO" id="GO:0048813">
    <property type="term" value="P:dendrite morphogenesis"/>
    <property type="evidence" value="ECO:0000315"/>
    <property type="project" value="FlyBase"/>
</dbReference>
<evidence type="ECO:0000313" key="1">
    <source>
        <dbReference type="EMBL" id="ABH10625.1"/>
    </source>
</evidence>
<gene>
    <name evidence="2" type="primary">Snoo</name>
    <name evidence="1" type="synonym">Sno</name>
    <name evidence="2" type="ORF">CG34421</name>
</gene>
<proteinExistence type="evidence at transcript level"/>
<dbReference type="AGR" id="FB:FBgn0085450"/>
<feature type="non-terminal residue" evidence="1">
    <location>
        <position position="1"/>
    </location>
</feature>
<accession>Q06KR8</accession>
<name>Q06KR8_DROME</name>
<dbReference type="EMBL" id="DQ812095">
    <property type="protein sequence ID" value="ABH10625.1"/>
    <property type="molecule type" value="mRNA"/>
</dbReference>
<dbReference type="OrthoDB" id="3938623at2759"/>
<dbReference type="AlphaFoldDB" id="Q06KR8"/>
<evidence type="ECO:0000313" key="2">
    <source>
        <dbReference type="FlyBase" id="FBgn0085450"/>
    </source>
</evidence>
<dbReference type="FlyBase" id="FBgn0085450">
    <property type="gene designation" value="Snoo"/>
</dbReference>
<protein>
    <submittedName>
        <fullName evidence="1">SnoA</fullName>
    </submittedName>
</protein>
<organism evidence="1">
    <name type="scientific">Drosophila melanogaster</name>
    <name type="common">Fruit fly</name>
    <dbReference type="NCBI Taxonomy" id="7227"/>
    <lineage>
        <taxon>Eukaryota</taxon>
        <taxon>Metazoa</taxon>
        <taxon>Ecdysozoa</taxon>
        <taxon>Arthropoda</taxon>
        <taxon>Hexapoda</taxon>
        <taxon>Insecta</taxon>
        <taxon>Pterygota</taxon>
        <taxon>Neoptera</taxon>
        <taxon>Endopterygota</taxon>
        <taxon>Diptera</taxon>
        <taxon>Brachycera</taxon>
        <taxon>Muscomorpha</taxon>
        <taxon>Ephydroidea</taxon>
        <taxon>Drosophilidae</taxon>
        <taxon>Drosophila</taxon>
        <taxon>Sophophora</taxon>
    </lineage>
</organism>